<dbReference type="EMBL" id="QOVG01000003">
    <property type="protein sequence ID" value="NDK38233.1"/>
    <property type="molecule type" value="Genomic_DNA"/>
</dbReference>
<dbReference type="Proteomes" id="UP001429354">
    <property type="component" value="Unassembled WGS sequence"/>
</dbReference>
<protein>
    <submittedName>
        <fullName evidence="5">Aspartyl/asparaginyl beta-hydroxylase domain-containing protein</fullName>
    </submittedName>
</protein>
<comment type="similarity">
    <text evidence="1">Belongs to the aspartyl/asparaginyl beta-hydroxylase family.</text>
</comment>
<gene>
    <name evidence="5" type="ORF">DT603_05185</name>
</gene>
<dbReference type="Gene3D" id="2.60.120.330">
    <property type="entry name" value="B-lactam Antibiotic, Isopenicillin N Synthase, Chain"/>
    <property type="match status" value="1"/>
</dbReference>
<feature type="domain" description="Aspartyl/asparaginy/proline hydroxylase" evidence="4">
    <location>
        <begin position="123"/>
        <end position="286"/>
    </location>
</feature>
<evidence type="ECO:0000256" key="2">
    <source>
        <dbReference type="ARBA" id="ARBA00022964"/>
    </source>
</evidence>
<name>A0ABX0A9M4_9GAMM</name>
<dbReference type="InterPro" id="IPR051821">
    <property type="entry name" value="Asp/Asn_beta-hydroxylase"/>
</dbReference>
<dbReference type="Pfam" id="PF05118">
    <property type="entry name" value="Asp_Arg_Hydrox"/>
    <property type="match status" value="1"/>
</dbReference>
<keyword evidence="6" id="KW-1185">Reference proteome</keyword>
<dbReference type="SUPFAM" id="SSF51197">
    <property type="entry name" value="Clavaminate synthase-like"/>
    <property type="match status" value="1"/>
</dbReference>
<evidence type="ECO:0000313" key="6">
    <source>
        <dbReference type="Proteomes" id="UP001429354"/>
    </source>
</evidence>
<keyword evidence="2" id="KW-0223">Dioxygenase</keyword>
<evidence type="ECO:0000259" key="4">
    <source>
        <dbReference type="Pfam" id="PF05118"/>
    </source>
</evidence>
<keyword evidence="3" id="KW-0560">Oxidoreductase</keyword>
<evidence type="ECO:0000256" key="3">
    <source>
        <dbReference type="ARBA" id="ARBA00023002"/>
    </source>
</evidence>
<proteinExistence type="inferred from homology"/>
<evidence type="ECO:0000313" key="5">
    <source>
        <dbReference type="EMBL" id="NDK38233.1"/>
    </source>
</evidence>
<dbReference type="InterPro" id="IPR007803">
    <property type="entry name" value="Asp/Arg/Pro-Hydrxlase"/>
</dbReference>
<reference evidence="5 6" key="1">
    <citation type="submission" date="2018-07" db="EMBL/GenBank/DDBJ databases">
        <title>Whole genome Sequencing of Pseudoxanthomonas gei KCTC 32298 (T).</title>
        <authorList>
            <person name="Kumar S."/>
            <person name="Bansal K."/>
            <person name="Kaur A."/>
            <person name="Patil P."/>
            <person name="Sharma S."/>
            <person name="Patil P.B."/>
        </authorList>
    </citation>
    <scope>NUCLEOTIDE SEQUENCE [LARGE SCALE GENOMIC DNA]</scope>
    <source>
        <strain evidence="5 6">KCTC 32298</strain>
    </source>
</reference>
<evidence type="ECO:0000256" key="1">
    <source>
        <dbReference type="ARBA" id="ARBA00007730"/>
    </source>
</evidence>
<sequence>MERARLLEGLGRTRDAAASWARGLSYVPEAVAQSPQLQPMFLQARKAVMHNQAMLREFIEDRLHGAAGRGNHQELERFQHCLDIVTGRREFVTARPLVLPYPRLPAIPYFDTSQFEWAPAVEAAFPDILRELGVLLEQPQRFVPYVQTQPGEPTGQFDALDRSMDWGALFLWKNGKRLDANADLCPRTEAAVGLAPQNTIANRAPVVFFSALKPGTHIQPHNGATNTRLTVHLPLIVPRDCGLRVGGETHVWKPGKLVVFDDTITHEAWNRSDELRVVLIFDIWHPMLTPLERELVAHTVESMVAFYDDGADLGEL</sequence>
<dbReference type="PANTHER" id="PTHR46332">
    <property type="entry name" value="ASPARTATE BETA-HYDROXYLASE DOMAIN-CONTAINING PROTEIN 2"/>
    <property type="match status" value="1"/>
</dbReference>
<dbReference type="PANTHER" id="PTHR46332:SF5">
    <property type="entry name" value="ASPARTATE BETA-HYDROXYLASE DOMAIN CONTAINING 2"/>
    <property type="match status" value="1"/>
</dbReference>
<organism evidence="5 6">
    <name type="scientific">Pseudoxanthomonas gei</name>
    <dbReference type="NCBI Taxonomy" id="1383030"/>
    <lineage>
        <taxon>Bacteria</taxon>
        <taxon>Pseudomonadati</taxon>
        <taxon>Pseudomonadota</taxon>
        <taxon>Gammaproteobacteria</taxon>
        <taxon>Lysobacterales</taxon>
        <taxon>Lysobacteraceae</taxon>
        <taxon>Pseudoxanthomonas</taxon>
    </lineage>
</organism>
<accession>A0ABX0A9M4</accession>
<comment type="caution">
    <text evidence="5">The sequence shown here is derived from an EMBL/GenBank/DDBJ whole genome shotgun (WGS) entry which is preliminary data.</text>
</comment>
<dbReference type="InterPro" id="IPR027443">
    <property type="entry name" value="IPNS-like_sf"/>
</dbReference>